<evidence type="ECO:0000256" key="1">
    <source>
        <dbReference type="ARBA" id="ARBA00023015"/>
    </source>
</evidence>
<evidence type="ECO:0000313" key="6">
    <source>
        <dbReference type="Proteomes" id="UP000185578"/>
    </source>
</evidence>
<dbReference type="Gene3D" id="1.10.10.60">
    <property type="entry name" value="Homeodomain-like"/>
    <property type="match status" value="1"/>
</dbReference>
<gene>
    <name evidence="5" type="ORF">BTN82_19950</name>
</gene>
<keyword evidence="1" id="KW-0805">Transcription regulation</keyword>
<evidence type="ECO:0000313" key="5">
    <source>
        <dbReference type="EMBL" id="OLF53040.1"/>
    </source>
</evidence>
<dbReference type="Pfam" id="PF12833">
    <property type="entry name" value="HTH_18"/>
    <property type="match status" value="1"/>
</dbReference>
<sequence>MQAVRLLFGKYGGKVHIDGAVQLIPPNSVVVASSEAAPCSANSDLQYFDFYPADFKHLYADVVDLLGVTHGTLFWRAPIRMVKAQDDVIGVLELLAKGTPDTLLRFAYIYCLGVDRRYFSALLQHIMTGDEPFYEFIETHALNQWSVARYALEFNMPLRKFNLLFQEKYGLSAKRWLLERRLTRARELLLSTPMRVLDIALECGFSNHGHFTESFRKRYLCNPTQYRLRVQATLAPAISHAG</sequence>
<organism evidence="5 6">
    <name type="scientific">Pseudomonas chlororaphis</name>
    <dbReference type="NCBI Taxonomy" id="587753"/>
    <lineage>
        <taxon>Bacteria</taxon>
        <taxon>Pseudomonadati</taxon>
        <taxon>Pseudomonadota</taxon>
        <taxon>Gammaproteobacteria</taxon>
        <taxon>Pseudomonadales</taxon>
        <taxon>Pseudomonadaceae</taxon>
        <taxon>Pseudomonas</taxon>
    </lineage>
</organism>
<dbReference type="GO" id="GO:0043565">
    <property type="term" value="F:sequence-specific DNA binding"/>
    <property type="evidence" value="ECO:0007669"/>
    <property type="project" value="InterPro"/>
</dbReference>
<dbReference type="PANTHER" id="PTHR43280">
    <property type="entry name" value="ARAC-FAMILY TRANSCRIPTIONAL REGULATOR"/>
    <property type="match status" value="1"/>
</dbReference>
<dbReference type="InterPro" id="IPR018060">
    <property type="entry name" value="HTH_AraC"/>
</dbReference>
<accession>A0A1Q8EML6</accession>
<dbReference type="InterPro" id="IPR009057">
    <property type="entry name" value="Homeodomain-like_sf"/>
</dbReference>
<evidence type="ECO:0000259" key="4">
    <source>
        <dbReference type="PROSITE" id="PS01124"/>
    </source>
</evidence>
<dbReference type="PANTHER" id="PTHR43280:SF13">
    <property type="entry name" value="HTH-TYPE TRANSCRIPTIONAL ACTIVATOR RHAR"/>
    <property type="match status" value="1"/>
</dbReference>
<dbReference type="SMART" id="SM00342">
    <property type="entry name" value="HTH_ARAC"/>
    <property type="match status" value="1"/>
</dbReference>
<evidence type="ECO:0000256" key="2">
    <source>
        <dbReference type="ARBA" id="ARBA00023125"/>
    </source>
</evidence>
<keyword evidence="3" id="KW-0804">Transcription</keyword>
<name>A0A1Q8EML6_9PSED</name>
<dbReference type="PRINTS" id="PR00032">
    <property type="entry name" value="HTHARAC"/>
</dbReference>
<keyword evidence="2" id="KW-0238">DNA-binding</keyword>
<dbReference type="InterPro" id="IPR020449">
    <property type="entry name" value="Tscrpt_reg_AraC-type_HTH"/>
</dbReference>
<comment type="caution">
    <text evidence="5">The sequence shown here is derived from an EMBL/GenBank/DDBJ whole genome shotgun (WGS) entry which is preliminary data.</text>
</comment>
<dbReference type="PROSITE" id="PS01124">
    <property type="entry name" value="HTH_ARAC_FAMILY_2"/>
    <property type="match status" value="1"/>
</dbReference>
<evidence type="ECO:0000256" key="3">
    <source>
        <dbReference type="ARBA" id="ARBA00023163"/>
    </source>
</evidence>
<dbReference type="OrthoDB" id="110167at2"/>
<dbReference type="AlphaFoldDB" id="A0A1Q8EML6"/>
<dbReference type="GO" id="GO:0003700">
    <property type="term" value="F:DNA-binding transcription factor activity"/>
    <property type="evidence" value="ECO:0007669"/>
    <property type="project" value="InterPro"/>
</dbReference>
<protein>
    <submittedName>
        <fullName evidence="5">AraC family transcriptional regulator</fullName>
    </submittedName>
</protein>
<dbReference type="EMBL" id="MSCT01000018">
    <property type="protein sequence ID" value="OLF53040.1"/>
    <property type="molecule type" value="Genomic_DNA"/>
</dbReference>
<dbReference type="Proteomes" id="UP000185578">
    <property type="component" value="Unassembled WGS sequence"/>
</dbReference>
<proteinExistence type="predicted"/>
<dbReference type="SUPFAM" id="SSF46689">
    <property type="entry name" value="Homeodomain-like"/>
    <property type="match status" value="1"/>
</dbReference>
<reference evidence="5 6" key="1">
    <citation type="submission" date="2016-12" db="EMBL/GenBank/DDBJ databases">
        <authorList>
            <person name="Song W.-J."/>
            <person name="Kurnit D.M."/>
        </authorList>
    </citation>
    <scope>NUCLEOTIDE SEQUENCE [LARGE SCALE GENOMIC DNA]</scope>
    <source>
        <strain evidence="5 6">PCL1601</strain>
    </source>
</reference>
<feature type="domain" description="HTH araC/xylS-type" evidence="4">
    <location>
        <begin position="131"/>
        <end position="229"/>
    </location>
</feature>
<dbReference type="RefSeq" id="WP_075120820.1">
    <property type="nucleotide sequence ID" value="NZ_MSCT01000018.1"/>
</dbReference>